<organism evidence="1 2">
    <name type="scientific">Sedimenticola selenatireducens</name>
    <dbReference type="NCBI Taxonomy" id="191960"/>
    <lineage>
        <taxon>Bacteria</taxon>
        <taxon>Pseudomonadati</taxon>
        <taxon>Pseudomonadota</taxon>
        <taxon>Gammaproteobacteria</taxon>
        <taxon>Chromatiales</taxon>
        <taxon>Sedimenticolaceae</taxon>
        <taxon>Sedimenticola</taxon>
    </lineage>
</organism>
<gene>
    <name evidence="1" type="ORF">C0630_07675</name>
</gene>
<comment type="caution">
    <text evidence="1">The sequence shown here is derived from an EMBL/GenBank/DDBJ whole genome shotgun (WGS) entry which is preliminary data.</text>
</comment>
<evidence type="ECO:0000313" key="2">
    <source>
        <dbReference type="Proteomes" id="UP000235015"/>
    </source>
</evidence>
<sequence>MEQWSAKLEPGKTFSITPKLELTTLLSDELTTPLFGSSGRTWSTERLSEIGAELQQCRRAAAKRKDKQAANDLYKAMKELRTASKSLFRVERARVTADRDVQLLVDQPPTPGLSNLIALAQQALRGVDVQQELRSNRSFGPIGGNVANLQRAYDSLPEKDREALIARLGERGESANSEQQSIDQEWAEARQALAGVPADAQGLQKLQRLVQLPILDKVDRNEARAYRDAIQKKRWAIQSSLQKQQAQQAAAEAARPIDLIARLEALFSGDRVDTASLGGLQPGMPYSQAANTLERDWHFEGEFSPTGSPTKYAGTRQEWPRFKSERRNGGIVELAKLDDGQIGQITYTELYKAMVIDDVARNWLIQRFGEPDDMQASSESHLMSWNAGSRRLQVSLSHQLDMFDRSAGYKSQLAIAMWNEAYEDFLQAQNARCDEIRKIPRNEMSIEQSVWFFPNCPLGPGHHDTAGL</sequence>
<protein>
    <submittedName>
        <fullName evidence="1">Uncharacterized protein</fullName>
    </submittedName>
</protein>
<name>A0A2N6CX78_9GAMM</name>
<dbReference type="EMBL" id="PKUN01000009">
    <property type="protein sequence ID" value="PLX61891.1"/>
    <property type="molecule type" value="Genomic_DNA"/>
</dbReference>
<accession>A0A2N6CX78</accession>
<evidence type="ECO:0000313" key="1">
    <source>
        <dbReference type="EMBL" id="PLX61891.1"/>
    </source>
</evidence>
<dbReference type="Proteomes" id="UP000235015">
    <property type="component" value="Unassembled WGS sequence"/>
</dbReference>
<proteinExistence type="predicted"/>
<reference evidence="1 2" key="1">
    <citation type="submission" date="2017-11" db="EMBL/GenBank/DDBJ databases">
        <title>Genome-resolved metagenomics identifies genetic mobility, metabolic interactions, and unexpected diversity in perchlorate-reducing communities.</title>
        <authorList>
            <person name="Barnum T.P."/>
            <person name="Figueroa I.A."/>
            <person name="Carlstrom C.I."/>
            <person name="Lucas L.N."/>
            <person name="Engelbrektson A.L."/>
            <person name="Coates J.D."/>
        </authorList>
    </citation>
    <scope>NUCLEOTIDE SEQUENCE [LARGE SCALE GENOMIC DNA]</scope>
    <source>
        <strain evidence="1">BM301</strain>
    </source>
</reference>
<dbReference type="AlphaFoldDB" id="A0A2N6CX78"/>